<organism evidence="1 2">
    <name type="scientific">Rotaria magnacalcarata</name>
    <dbReference type="NCBI Taxonomy" id="392030"/>
    <lineage>
        <taxon>Eukaryota</taxon>
        <taxon>Metazoa</taxon>
        <taxon>Spiralia</taxon>
        <taxon>Gnathifera</taxon>
        <taxon>Rotifera</taxon>
        <taxon>Eurotatoria</taxon>
        <taxon>Bdelloidea</taxon>
        <taxon>Philodinida</taxon>
        <taxon>Philodinidae</taxon>
        <taxon>Rotaria</taxon>
    </lineage>
</organism>
<proteinExistence type="predicted"/>
<comment type="caution">
    <text evidence="1">The sequence shown here is derived from an EMBL/GenBank/DDBJ whole genome shotgun (WGS) entry which is preliminary data.</text>
</comment>
<reference evidence="1" key="1">
    <citation type="submission" date="2021-02" db="EMBL/GenBank/DDBJ databases">
        <authorList>
            <person name="Nowell W R."/>
        </authorList>
    </citation>
    <scope>NUCLEOTIDE SEQUENCE</scope>
</reference>
<protein>
    <submittedName>
        <fullName evidence="1">Uncharacterized protein</fullName>
    </submittedName>
</protein>
<evidence type="ECO:0000313" key="2">
    <source>
        <dbReference type="Proteomes" id="UP000676336"/>
    </source>
</evidence>
<gene>
    <name evidence="1" type="ORF">SMN809_LOCUS85050</name>
</gene>
<feature type="non-terminal residue" evidence="1">
    <location>
        <position position="14"/>
    </location>
</feature>
<sequence length="14" mass="1555">MADILRRVAVLAIN</sequence>
<dbReference type="EMBL" id="CAJOBI010362869">
    <property type="protein sequence ID" value="CAF5226995.1"/>
    <property type="molecule type" value="Genomic_DNA"/>
</dbReference>
<name>A0A8S3KB10_9BILA</name>
<dbReference type="Proteomes" id="UP000676336">
    <property type="component" value="Unassembled WGS sequence"/>
</dbReference>
<evidence type="ECO:0000313" key="1">
    <source>
        <dbReference type="EMBL" id="CAF5226995.1"/>
    </source>
</evidence>
<accession>A0A8S3KB10</accession>